<feature type="region of interest" description="Disordered" evidence="10">
    <location>
        <begin position="124"/>
        <end position="164"/>
    </location>
</feature>
<dbReference type="RefSeq" id="XP_070142433.1">
    <property type="nucleotide sequence ID" value="XM_070286332.1"/>
</dbReference>
<feature type="compositionally biased region" description="Polar residues" evidence="10">
    <location>
        <begin position="703"/>
        <end position="722"/>
    </location>
</feature>
<comment type="subcellular location">
    <subcellularLocation>
        <location evidence="1">Nucleus</location>
    </subcellularLocation>
</comment>
<dbReference type="RefSeq" id="XP_070142434.1">
    <property type="nucleotide sequence ID" value="XM_070286333.1"/>
</dbReference>
<feature type="region of interest" description="Disordered" evidence="10">
    <location>
        <begin position="58"/>
        <end position="87"/>
    </location>
</feature>
<keyword evidence="7" id="KW-0539">Nucleus</keyword>
<keyword evidence="4" id="KW-0862">Zinc</keyword>
<feature type="compositionally biased region" description="Low complexity" evidence="10">
    <location>
        <begin position="135"/>
        <end position="146"/>
    </location>
</feature>
<feature type="domain" description="GATA-type" evidence="11">
    <location>
        <begin position="524"/>
        <end position="577"/>
    </location>
</feature>
<evidence type="ECO:0000256" key="5">
    <source>
        <dbReference type="ARBA" id="ARBA00023015"/>
    </source>
</evidence>
<dbReference type="Gene3D" id="3.30.50.10">
    <property type="entry name" value="Erythroid Transcription Factor GATA-1, subunit A"/>
    <property type="match status" value="1"/>
</dbReference>
<evidence type="ECO:0000256" key="10">
    <source>
        <dbReference type="SAM" id="MobiDB-lite"/>
    </source>
</evidence>
<dbReference type="InterPro" id="IPR000679">
    <property type="entry name" value="Znf_GATA"/>
</dbReference>
<evidence type="ECO:0000256" key="2">
    <source>
        <dbReference type="ARBA" id="ARBA00022723"/>
    </source>
</evidence>
<protein>
    <submittedName>
        <fullName evidence="13 14">Box A-binding factor isoform X1</fullName>
    </submittedName>
</protein>
<dbReference type="InterPro" id="IPR039355">
    <property type="entry name" value="Transcription_factor_GATA"/>
</dbReference>
<keyword evidence="9" id="KW-0175">Coiled coil</keyword>
<gene>
    <name evidence="13 14" type="primary">GATAe</name>
</gene>
<evidence type="ECO:0000256" key="1">
    <source>
        <dbReference type="ARBA" id="ARBA00004123"/>
    </source>
</evidence>
<feature type="compositionally biased region" description="Polar residues" evidence="10">
    <location>
        <begin position="652"/>
        <end position="662"/>
    </location>
</feature>
<reference evidence="13 14" key="1">
    <citation type="submission" date="2025-05" db="UniProtKB">
        <authorList>
            <consortium name="RefSeq"/>
        </authorList>
    </citation>
    <scope>IDENTIFICATION</scope>
    <source>
        <strain evidence="13 14">14028-0561.14</strain>
        <tissue evidence="13 14">Whole fly</tissue>
    </source>
</reference>
<feature type="coiled-coil region" evidence="9">
    <location>
        <begin position="216"/>
        <end position="246"/>
    </location>
</feature>
<dbReference type="PROSITE" id="PS50114">
    <property type="entry name" value="GATA_ZN_FINGER_2"/>
    <property type="match status" value="1"/>
</dbReference>
<dbReference type="Pfam" id="PF00320">
    <property type="entry name" value="GATA"/>
    <property type="match status" value="1"/>
</dbReference>
<keyword evidence="5" id="KW-0805">Transcription regulation</keyword>
<accession>A0ABM4GI99</accession>
<evidence type="ECO:0000256" key="4">
    <source>
        <dbReference type="ARBA" id="ARBA00022833"/>
    </source>
</evidence>
<dbReference type="SUPFAM" id="SSF57716">
    <property type="entry name" value="Glucocorticoid receptor-like (DNA-binding domain)"/>
    <property type="match status" value="1"/>
</dbReference>
<keyword evidence="3 8" id="KW-0863">Zinc-finger</keyword>
<feature type="compositionally biased region" description="Low complexity" evidence="10">
    <location>
        <begin position="672"/>
        <end position="690"/>
    </location>
</feature>
<feature type="compositionally biased region" description="Polar residues" evidence="10">
    <location>
        <begin position="58"/>
        <end position="67"/>
    </location>
</feature>
<feature type="region of interest" description="Disordered" evidence="10">
    <location>
        <begin position="266"/>
        <end position="296"/>
    </location>
</feature>
<evidence type="ECO:0000256" key="6">
    <source>
        <dbReference type="ARBA" id="ARBA00023163"/>
    </source>
</evidence>
<dbReference type="SMART" id="SM00401">
    <property type="entry name" value="ZnF_GATA"/>
    <property type="match status" value="1"/>
</dbReference>
<keyword evidence="6" id="KW-0804">Transcription</keyword>
<sequence length="733" mass="79137">MVCKTISTGVTMQLKMEAQTTQQQQQQLQQQQQQQQQNLTKQQLQLLDKIKLEASNGAEQLSQQTASALEDQQEQQQQQQQQTPTSVGVGVVVQTSQAGVSEPEEQYVVVPRIQRRILTTAGTLELNEAREGEPSNNASNASSGSAPDSHIEFQRGSHHSPGATHYVQMAPRNAEVPEQVTTASGAPAGTLYAYSTGPIICSGDDVTAIKIETIEKGEVTNESQQQQQQQQQLQQQQQHQQQQQQQCPTPNGGSYGEALVISSEAEALQHHHHQQQQQQHQPHQHQTAAVHIASSSHGGAVRFVTEDGRFGTAGPETSASTLYYEAPVVEGSVHANESKTYADLGNAYASFPSSSSFSSNSYAAALQQTNTIYTVPGTGQFLTKSESGLNSLRQAGPTTFQAISFPDGGNTIETLWASPAAPEYQNVPFGNFHPQVIDEYASGNMPNTHWSPAGGIGQYDASLVTASATSSPNHELKCENCHSPFMRKGTSEYFCPNCPPFMRMPPRMPQRQAKPKAAAAPNNRRNGVTCANCQTNSTTLWRRNNEGNPVCNACGLYFKLHNMNRPLSMKKEGIQKRKRKPKNNGGAPMHRAPLPSMAQGVNLMANSPLYPSQVPSMLGGGQQNASPELHDMSVTGPAGGPRVVAIPLNSAAPPTSEGSLNMSARHHVTGESHSPYSQQSTPQSQSPHLPSTVTINRQIVQPVTSIESGRSANSELTPSVITRTGLPERSSNN</sequence>
<evidence type="ECO:0000256" key="3">
    <source>
        <dbReference type="ARBA" id="ARBA00022771"/>
    </source>
</evidence>
<dbReference type="PROSITE" id="PS00344">
    <property type="entry name" value="GATA_ZN_FINGER_1"/>
    <property type="match status" value="1"/>
</dbReference>
<dbReference type="Proteomes" id="UP001652661">
    <property type="component" value="Chromosome 3R"/>
</dbReference>
<evidence type="ECO:0000256" key="7">
    <source>
        <dbReference type="ARBA" id="ARBA00023242"/>
    </source>
</evidence>
<feature type="region of interest" description="Disordered" evidence="10">
    <location>
        <begin position="703"/>
        <end position="733"/>
    </location>
</feature>
<keyword evidence="12" id="KW-1185">Reference proteome</keyword>
<dbReference type="PANTHER" id="PTHR10071:SF281">
    <property type="entry name" value="BOX A-BINDING FACTOR-RELATED"/>
    <property type="match status" value="1"/>
</dbReference>
<evidence type="ECO:0000256" key="9">
    <source>
        <dbReference type="SAM" id="Coils"/>
    </source>
</evidence>
<feature type="region of interest" description="Disordered" evidence="10">
    <location>
        <begin position="568"/>
        <end position="594"/>
    </location>
</feature>
<evidence type="ECO:0000256" key="8">
    <source>
        <dbReference type="PROSITE-ProRule" id="PRU00094"/>
    </source>
</evidence>
<dbReference type="InterPro" id="IPR013088">
    <property type="entry name" value="Znf_NHR/GATA"/>
</dbReference>
<organism evidence="12 14">
    <name type="scientific">Drosophila kikkawai</name>
    <name type="common">Fruit fly</name>
    <dbReference type="NCBI Taxonomy" id="30033"/>
    <lineage>
        <taxon>Eukaryota</taxon>
        <taxon>Metazoa</taxon>
        <taxon>Ecdysozoa</taxon>
        <taxon>Arthropoda</taxon>
        <taxon>Hexapoda</taxon>
        <taxon>Insecta</taxon>
        <taxon>Pterygota</taxon>
        <taxon>Neoptera</taxon>
        <taxon>Endopterygota</taxon>
        <taxon>Diptera</taxon>
        <taxon>Brachycera</taxon>
        <taxon>Muscomorpha</taxon>
        <taxon>Ephydroidea</taxon>
        <taxon>Drosophilidae</taxon>
        <taxon>Drosophila</taxon>
        <taxon>Sophophora</taxon>
    </lineage>
</organism>
<feature type="region of interest" description="Disordered" evidence="10">
    <location>
        <begin position="613"/>
        <end position="690"/>
    </location>
</feature>
<dbReference type="GeneID" id="108081077"/>
<dbReference type="PRINTS" id="PR00619">
    <property type="entry name" value="GATAZNFINGER"/>
</dbReference>
<evidence type="ECO:0000313" key="13">
    <source>
        <dbReference type="RefSeq" id="XP_070142433.1"/>
    </source>
</evidence>
<feature type="compositionally biased region" description="Low complexity" evidence="10">
    <location>
        <begin position="74"/>
        <end position="87"/>
    </location>
</feature>
<evidence type="ECO:0000259" key="11">
    <source>
        <dbReference type="PROSITE" id="PS50114"/>
    </source>
</evidence>
<dbReference type="CDD" id="cd00202">
    <property type="entry name" value="ZnF_GATA"/>
    <property type="match status" value="1"/>
</dbReference>
<evidence type="ECO:0000313" key="12">
    <source>
        <dbReference type="Proteomes" id="UP001652661"/>
    </source>
</evidence>
<feature type="compositionally biased region" description="Low complexity" evidence="10">
    <location>
        <begin position="275"/>
        <end position="286"/>
    </location>
</feature>
<proteinExistence type="predicted"/>
<keyword evidence="2" id="KW-0479">Metal-binding</keyword>
<name>A0ABM4GI99_DROKI</name>
<dbReference type="PANTHER" id="PTHR10071">
    <property type="entry name" value="TRANSCRIPTION FACTOR GATA FAMILY MEMBER"/>
    <property type="match status" value="1"/>
</dbReference>
<evidence type="ECO:0000313" key="14">
    <source>
        <dbReference type="RefSeq" id="XP_070142434.1"/>
    </source>
</evidence>